<feature type="region of interest" description="Disordered" evidence="6">
    <location>
        <begin position="294"/>
        <end position="335"/>
    </location>
</feature>
<evidence type="ECO:0000256" key="5">
    <source>
        <dbReference type="ARBA" id="ARBA00023136"/>
    </source>
</evidence>
<comment type="similarity">
    <text evidence="2">Belongs to the TrbL/VirB6 family.</text>
</comment>
<accession>A0A0F7KXI7</accession>
<dbReference type="GO" id="GO:0030255">
    <property type="term" value="P:protein secretion by the type IV secretion system"/>
    <property type="evidence" value="ECO:0007669"/>
    <property type="project" value="InterPro"/>
</dbReference>
<evidence type="ECO:0000256" key="4">
    <source>
        <dbReference type="ARBA" id="ARBA00022989"/>
    </source>
</evidence>
<dbReference type="Proteomes" id="UP000034392">
    <property type="component" value="Chromosome"/>
</dbReference>
<gene>
    <name evidence="8" type="primary">virB6</name>
    <name evidence="8" type="ORF">WYH_02909</name>
</gene>
<dbReference type="RefSeq" id="WP_046904373.1">
    <property type="nucleotide sequence ID" value="NZ_CP011452.2"/>
</dbReference>
<feature type="transmembrane region" description="Helical" evidence="7">
    <location>
        <begin position="167"/>
        <end position="199"/>
    </location>
</feature>
<dbReference type="Pfam" id="PF04610">
    <property type="entry name" value="TrbL"/>
    <property type="match status" value="1"/>
</dbReference>
<proteinExistence type="inferred from homology"/>
<name>A0A0F7KXI7_9SPHN</name>
<evidence type="ECO:0000256" key="1">
    <source>
        <dbReference type="ARBA" id="ARBA00004141"/>
    </source>
</evidence>
<dbReference type="GO" id="GO:0016020">
    <property type="term" value="C:membrane"/>
    <property type="evidence" value="ECO:0007669"/>
    <property type="project" value="UniProtKB-SubCell"/>
</dbReference>
<evidence type="ECO:0000313" key="9">
    <source>
        <dbReference type="Proteomes" id="UP000034392"/>
    </source>
</evidence>
<evidence type="ECO:0000256" key="2">
    <source>
        <dbReference type="ARBA" id="ARBA00007802"/>
    </source>
</evidence>
<feature type="region of interest" description="Disordered" evidence="6">
    <location>
        <begin position="352"/>
        <end position="392"/>
    </location>
</feature>
<dbReference type="AlphaFoldDB" id="A0A0F7KXI7"/>
<feature type="transmembrane region" description="Helical" evidence="7">
    <location>
        <begin position="251"/>
        <end position="271"/>
    </location>
</feature>
<keyword evidence="4 7" id="KW-1133">Transmembrane helix</keyword>
<comment type="subcellular location">
    <subcellularLocation>
        <location evidence="1">Membrane</location>
        <topology evidence="1">Multi-pass membrane protein</topology>
    </subcellularLocation>
</comment>
<keyword evidence="3 7" id="KW-0812">Transmembrane</keyword>
<sequence>MNSAACQQALDNVGSGVAASLRAVDCAATATAQAAFGRLFGTDGTLMPVLTILLTIFIAFFGFMLITGRSRIGIATLTPRMVTLGLVVTFATSWAAYQSVFWNLFASAPDWIASLLMGAEGSAVDIFAQKIDFVFAALIEASGPQAMQQGAASTFSPPGLLWVGGTLLLLGTVGLLAVCKIALAVLLALGPVFVVLALFDGTRGLFVGWLKGAAMLAMTPLFAVLGGSLMLELSVPVVGALSQVPGEIDPRAAMAFFMIGAIHCALMVMVLKVAGTMVSGWTVFGLARSIDDSAGSGSISTARGPAPAVSPLTARADQSRNSPSPSRQIRIAGAAPVAANDTGAATTIRRETTILSGSGAATGGHSAAGPSRARGIGSRFRNAPARPLEKLK</sequence>
<protein>
    <submittedName>
        <fullName evidence="8">Type IV secretion system protein VirB6</fullName>
    </submittedName>
</protein>
<dbReference type="STRING" id="1267766.WYH_02909"/>
<dbReference type="EMBL" id="CP011452">
    <property type="protein sequence ID" value="AKH43936.1"/>
    <property type="molecule type" value="Genomic_DNA"/>
</dbReference>
<feature type="transmembrane region" description="Helical" evidence="7">
    <location>
        <begin position="46"/>
        <end position="66"/>
    </location>
</feature>
<organism evidence="8 9">
    <name type="scientific">Croceibacterium atlanticum</name>
    <dbReference type="NCBI Taxonomy" id="1267766"/>
    <lineage>
        <taxon>Bacteria</taxon>
        <taxon>Pseudomonadati</taxon>
        <taxon>Pseudomonadota</taxon>
        <taxon>Alphaproteobacteria</taxon>
        <taxon>Sphingomonadales</taxon>
        <taxon>Erythrobacteraceae</taxon>
        <taxon>Croceibacterium</taxon>
    </lineage>
</organism>
<evidence type="ECO:0000256" key="3">
    <source>
        <dbReference type="ARBA" id="ARBA00022692"/>
    </source>
</evidence>
<keyword evidence="5 7" id="KW-0472">Membrane</keyword>
<dbReference type="OrthoDB" id="7400974at2"/>
<dbReference type="PATRIC" id="fig|1267766.3.peg.2947"/>
<feature type="transmembrane region" description="Helical" evidence="7">
    <location>
        <begin position="78"/>
        <end position="97"/>
    </location>
</feature>
<feature type="compositionally biased region" description="Low complexity" evidence="6">
    <location>
        <begin position="356"/>
        <end position="371"/>
    </location>
</feature>
<evidence type="ECO:0000256" key="6">
    <source>
        <dbReference type="SAM" id="MobiDB-lite"/>
    </source>
</evidence>
<evidence type="ECO:0000256" key="7">
    <source>
        <dbReference type="SAM" id="Phobius"/>
    </source>
</evidence>
<keyword evidence="9" id="KW-1185">Reference proteome</keyword>
<dbReference type="InterPro" id="IPR007688">
    <property type="entry name" value="Conjugal_tfr_TrbL/VirB6"/>
</dbReference>
<reference evidence="8" key="1">
    <citation type="submission" date="2015-05" db="EMBL/GenBank/DDBJ databases">
        <title>The complete genome of Altererythrobacter atlanticus strain 26DY36.</title>
        <authorList>
            <person name="Wu Y.-H."/>
            <person name="Cheng H."/>
            <person name="Wu X.-W."/>
        </authorList>
    </citation>
    <scope>NUCLEOTIDE SEQUENCE [LARGE SCALE GENOMIC DNA]</scope>
    <source>
        <strain evidence="8">26DY36</strain>
    </source>
</reference>
<dbReference type="KEGG" id="aay:WYH_02909"/>
<evidence type="ECO:0000313" key="8">
    <source>
        <dbReference type="EMBL" id="AKH43936.1"/>
    </source>
</evidence>